<evidence type="ECO:0000256" key="2">
    <source>
        <dbReference type="ARBA" id="ARBA00023015"/>
    </source>
</evidence>
<dbReference type="GO" id="GO:0030246">
    <property type="term" value="F:carbohydrate binding"/>
    <property type="evidence" value="ECO:0007669"/>
    <property type="project" value="InterPro"/>
</dbReference>
<evidence type="ECO:0000313" key="6">
    <source>
        <dbReference type="EMBL" id="SHG14603.1"/>
    </source>
</evidence>
<reference evidence="6 7" key="1">
    <citation type="submission" date="2016-11" db="EMBL/GenBank/DDBJ databases">
        <authorList>
            <person name="Jaros S."/>
            <person name="Januszkiewicz K."/>
            <person name="Wedrychowicz H."/>
        </authorList>
    </citation>
    <scope>NUCLEOTIDE SEQUENCE [LARGE SCALE GENOMIC DNA]</scope>
    <source>
        <strain evidence="6 7">DSM 45627</strain>
    </source>
</reference>
<dbReference type="EMBL" id="FQVU01000002">
    <property type="protein sequence ID" value="SHG14603.1"/>
    <property type="molecule type" value="Genomic_DNA"/>
</dbReference>
<evidence type="ECO:0000256" key="1">
    <source>
        <dbReference type="ARBA" id="ARBA00010466"/>
    </source>
</evidence>
<dbReference type="InterPro" id="IPR037171">
    <property type="entry name" value="NagB/RpiA_transferase-like"/>
</dbReference>
<keyword evidence="3" id="KW-0238">DNA-binding</keyword>
<dbReference type="AlphaFoldDB" id="A0A1M5HF76"/>
<dbReference type="PANTHER" id="PTHR34294:SF1">
    <property type="entry name" value="TRANSCRIPTIONAL REGULATOR LSRR"/>
    <property type="match status" value="1"/>
</dbReference>
<evidence type="ECO:0000256" key="4">
    <source>
        <dbReference type="ARBA" id="ARBA00023163"/>
    </source>
</evidence>
<dbReference type="SUPFAM" id="SSF100950">
    <property type="entry name" value="NagB/RpiA/CoA transferase-like"/>
    <property type="match status" value="1"/>
</dbReference>
<dbReference type="InterPro" id="IPR051054">
    <property type="entry name" value="SorC_transcr_regulators"/>
</dbReference>
<dbReference type="OrthoDB" id="186585at2"/>
<dbReference type="RefSeq" id="WP_159440843.1">
    <property type="nucleotide sequence ID" value="NZ_FQVU01000002.1"/>
</dbReference>
<proteinExistence type="inferred from homology"/>
<comment type="similarity">
    <text evidence="1">Belongs to the SorC transcriptional regulatory family.</text>
</comment>
<dbReference type="GO" id="GO:0003677">
    <property type="term" value="F:DNA binding"/>
    <property type="evidence" value="ECO:0007669"/>
    <property type="project" value="UniProtKB-KW"/>
</dbReference>
<dbReference type="PANTHER" id="PTHR34294">
    <property type="entry name" value="TRANSCRIPTIONAL REGULATOR-RELATED"/>
    <property type="match status" value="1"/>
</dbReference>
<dbReference type="InterPro" id="IPR007324">
    <property type="entry name" value="Sugar-bd_dom_put"/>
</dbReference>
<keyword evidence="4" id="KW-0804">Transcription</keyword>
<keyword evidence="7" id="KW-1185">Reference proteome</keyword>
<dbReference type="Gene3D" id="3.40.50.1360">
    <property type="match status" value="1"/>
</dbReference>
<dbReference type="Pfam" id="PF04198">
    <property type="entry name" value="Sugar-bind"/>
    <property type="match status" value="1"/>
</dbReference>
<evidence type="ECO:0000256" key="3">
    <source>
        <dbReference type="ARBA" id="ARBA00023125"/>
    </source>
</evidence>
<name>A0A1M5HF76_9ACTN</name>
<dbReference type="InterPro" id="IPR036388">
    <property type="entry name" value="WH-like_DNA-bd_sf"/>
</dbReference>
<dbReference type="Proteomes" id="UP000186132">
    <property type="component" value="Unassembled WGS sequence"/>
</dbReference>
<feature type="domain" description="Sugar-binding" evidence="5">
    <location>
        <begin position="63"/>
        <end position="309"/>
    </location>
</feature>
<protein>
    <submittedName>
        <fullName evidence="6">Transcriptional regulator</fullName>
    </submittedName>
</protein>
<dbReference type="STRING" id="1206085.SAMN05443575_1503"/>
<evidence type="ECO:0000259" key="5">
    <source>
        <dbReference type="Pfam" id="PF04198"/>
    </source>
</evidence>
<organism evidence="6 7">
    <name type="scientific">Jatrophihabitans endophyticus</name>
    <dbReference type="NCBI Taxonomy" id="1206085"/>
    <lineage>
        <taxon>Bacteria</taxon>
        <taxon>Bacillati</taxon>
        <taxon>Actinomycetota</taxon>
        <taxon>Actinomycetes</taxon>
        <taxon>Jatrophihabitantales</taxon>
        <taxon>Jatrophihabitantaceae</taxon>
        <taxon>Jatrophihabitans</taxon>
    </lineage>
</organism>
<accession>A0A1M5HF76</accession>
<gene>
    <name evidence="6" type="ORF">SAMN05443575_1503</name>
</gene>
<dbReference type="Gene3D" id="1.10.10.10">
    <property type="entry name" value="Winged helix-like DNA-binding domain superfamily/Winged helix DNA-binding domain"/>
    <property type="match status" value="1"/>
</dbReference>
<sequence length="324" mass="33653">MSPTPGQHVLLARVARLFYLDELSKSDIADRLGISRFRVARLLETARREGIVSIRIESPAGVDTELSVQLQERFGLAHAVVIEHGGEDMPELRRRLGQVAAGVLSEIVTADDVLGLAWARSLQGVGAAVRSIAACPVVQLTGALSGPDGSDVLELVRSVAQAGGGTPHVYYAPLVAPDAASARVVLRQPDVARALELADRVTVAAVGIGAWEPGLSTIYDMVEPEAREQASALGTIGEISGALVGRDGHSISGALSKRIIGVTGDQLRRAGTVISVAYGRGKADAVRAALRGGLVNGLVTHTELARALLVADQRATEPAAADAG</sequence>
<keyword evidence="2" id="KW-0805">Transcription regulation</keyword>
<evidence type="ECO:0000313" key="7">
    <source>
        <dbReference type="Proteomes" id="UP000186132"/>
    </source>
</evidence>